<keyword evidence="4" id="KW-1185">Reference proteome</keyword>
<comment type="caution">
    <text evidence="3">The sequence shown here is derived from an EMBL/GenBank/DDBJ whole genome shotgun (WGS) entry which is preliminary data.</text>
</comment>
<reference evidence="3 4" key="1">
    <citation type="submission" date="2024-02" db="EMBL/GenBank/DDBJ databases">
        <authorList>
            <person name="Daric V."/>
            <person name="Darras S."/>
        </authorList>
    </citation>
    <scope>NUCLEOTIDE SEQUENCE [LARGE SCALE GENOMIC DNA]</scope>
</reference>
<feature type="compositionally biased region" description="Polar residues" evidence="1">
    <location>
        <begin position="25"/>
        <end position="53"/>
    </location>
</feature>
<feature type="compositionally biased region" description="Basic residues" evidence="1">
    <location>
        <begin position="103"/>
        <end position="113"/>
    </location>
</feature>
<feature type="compositionally biased region" description="Basic and acidic residues" evidence="1">
    <location>
        <begin position="138"/>
        <end position="149"/>
    </location>
</feature>
<feature type="compositionally biased region" description="Basic and acidic residues" evidence="1">
    <location>
        <begin position="158"/>
        <end position="172"/>
    </location>
</feature>
<proteinExistence type="predicted"/>
<dbReference type="PANTHER" id="PTHR22306">
    <property type="entry name" value="CHROMOSOME 7 OPEN READING FRAME 50"/>
    <property type="match status" value="1"/>
</dbReference>
<evidence type="ECO:0000256" key="1">
    <source>
        <dbReference type="SAM" id="MobiDB-lite"/>
    </source>
</evidence>
<evidence type="ECO:0000313" key="4">
    <source>
        <dbReference type="Proteomes" id="UP001642483"/>
    </source>
</evidence>
<dbReference type="InterPro" id="IPR019327">
    <property type="entry name" value="WKF"/>
</dbReference>
<organism evidence="3 4">
    <name type="scientific">Clavelina lepadiformis</name>
    <name type="common">Light-bulb sea squirt</name>
    <name type="synonym">Ascidia lepadiformis</name>
    <dbReference type="NCBI Taxonomy" id="159417"/>
    <lineage>
        <taxon>Eukaryota</taxon>
        <taxon>Metazoa</taxon>
        <taxon>Chordata</taxon>
        <taxon>Tunicata</taxon>
        <taxon>Ascidiacea</taxon>
        <taxon>Aplousobranchia</taxon>
        <taxon>Clavelinidae</taxon>
        <taxon>Clavelina</taxon>
    </lineage>
</organism>
<dbReference type="EMBL" id="CAWYQH010000097">
    <property type="protein sequence ID" value="CAK8683794.1"/>
    <property type="molecule type" value="Genomic_DNA"/>
</dbReference>
<name>A0ABP0FZ42_CLALP</name>
<feature type="domain" description="WKF" evidence="2">
    <location>
        <begin position="212"/>
        <end position="273"/>
    </location>
</feature>
<dbReference type="Proteomes" id="UP001642483">
    <property type="component" value="Unassembled WGS sequence"/>
</dbReference>
<evidence type="ECO:0000259" key="2">
    <source>
        <dbReference type="Pfam" id="PF10180"/>
    </source>
</evidence>
<gene>
    <name evidence="3" type="ORF">CVLEPA_LOCUS14825</name>
</gene>
<evidence type="ECO:0000313" key="3">
    <source>
        <dbReference type="EMBL" id="CAK8683794.1"/>
    </source>
</evidence>
<sequence>MVIMAKEKQSKKKEADNHHKKSKTRTQTELSPENNGTPKTPLPKTSKSDSISGNKKKRKADTPDIKKNDDQNPKSNLKPTEEQDLANNGEKNSNLESNNSLPPKKRKRKKKNIKPLPYPEPGAFEAMLKTTDMGSPENDGKIETVKPDEATLNVTEHVVSEEDTAKSNDKTNSHRPPKKQKRKKEPKTKPSGEDQDDDEKEEIKSAKDFALAYLETWRKDRNNWSFKKVRQVWLLHNLYNQDAVSDIHFNTLLDYLQGAKGSAKTKTIEDAENFFAKQDDESINNVIKQERARRIIQHLSV</sequence>
<feature type="compositionally biased region" description="Basic and acidic residues" evidence="1">
    <location>
        <begin position="60"/>
        <end position="72"/>
    </location>
</feature>
<feature type="compositionally biased region" description="Low complexity" evidence="1">
    <location>
        <begin position="87"/>
        <end position="102"/>
    </location>
</feature>
<dbReference type="Pfam" id="PF10180">
    <property type="entry name" value="WKF"/>
    <property type="match status" value="1"/>
</dbReference>
<feature type="compositionally biased region" description="Basic residues" evidence="1">
    <location>
        <begin position="173"/>
        <end position="186"/>
    </location>
</feature>
<accession>A0ABP0FZ42</accession>
<feature type="compositionally biased region" description="Basic and acidic residues" evidence="1">
    <location>
        <begin position="1"/>
        <end position="17"/>
    </location>
</feature>
<protein>
    <recommendedName>
        <fullName evidence="2">WKF domain-containing protein</fullName>
    </recommendedName>
</protein>
<dbReference type="PANTHER" id="PTHR22306:SF2">
    <property type="entry name" value="CHROMOSOME 7 OPEN READING FRAME 50"/>
    <property type="match status" value="1"/>
</dbReference>
<feature type="region of interest" description="Disordered" evidence="1">
    <location>
        <begin position="1"/>
        <end position="202"/>
    </location>
</feature>